<organism evidence="3 4">
    <name type="scientific">Spinacia oleracea</name>
    <name type="common">Spinach</name>
    <dbReference type="NCBI Taxonomy" id="3562"/>
    <lineage>
        <taxon>Eukaryota</taxon>
        <taxon>Viridiplantae</taxon>
        <taxon>Streptophyta</taxon>
        <taxon>Embryophyta</taxon>
        <taxon>Tracheophyta</taxon>
        <taxon>Spermatophyta</taxon>
        <taxon>Magnoliopsida</taxon>
        <taxon>eudicotyledons</taxon>
        <taxon>Gunneridae</taxon>
        <taxon>Pentapetalae</taxon>
        <taxon>Caryophyllales</taxon>
        <taxon>Chenopodiaceae</taxon>
        <taxon>Chenopodioideae</taxon>
        <taxon>Anserineae</taxon>
        <taxon>Spinacia</taxon>
    </lineage>
</organism>
<dbReference type="InterPro" id="IPR036273">
    <property type="entry name" value="CRAL/TRIO_N_dom_sf"/>
</dbReference>
<reference evidence="4" key="2">
    <citation type="submission" date="2025-08" db="UniProtKB">
        <authorList>
            <consortium name="RefSeq"/>
        </authorList>
    </citation>
    <scope>IDENTIFICATION</scope>
    <source>
        <tissue evidence="4">Leaf</tissue>
    </source>
</reference>
<gene>
    <name evidence="4" type="primary">LOC110796157</name>
</gene>
<dbReference type="SMART" id="SM00516">
    <property type="entry name" value="SEC14"/>
    <property type="match status" value="1"/>
</dbReference>
<feature type="domain" description="CRAL-TRIO" evidence="2">
    <location>
        <begin position="84"/>
        <end position="247"/>
    </location>
</feature>
<dbReference type="InterPro" id="IPR011074">
    <property type="entry name" value="CRAL/TRIO_N_dom"/>
</dbReference>
<dbReference type="InterPro" id="IPR052578">
    <property type="entry name" value="PI_Transfer_CRAL-TRIO"/>
</dbReference>
<dbReference type="SUPFAM" id="SSF52087">
    <property type="entry name" value="CRAL/TRIO domain"/>
    <property type="match status" value="1"/>
</dbReference>
<dbReference type="PANTHER" id="PTHR45824">
    <property type="entry name" value="GH16843P"/>
    <property type="match status" value="1"/>
</dbReference>
<dbReference type="CDD" id="cd00170">
    <property type="entry name" value="SEC14"/>
    <property type="match status" value="1"/>
</dbReference>
<dbReference type="RefSeq" id="XP_021856884.1">
    <property type="nucleotide sequence ID" value="XM_022001192.2"/>
</dbReference>
<keyword evidence="3" id="KW-1185">Reference proteome</keyword>
<evidence type="ECO:0000256" key="1">
    <source>
        <dbReference type="SAM" id="MobiDB-lite"/>
    </source>
</evidence>
<dbReference type="Gene3D" id="3.40.525.10">
    <property type="entry name" value="CRAL-TRIO lipid binding domain"/>
    <property type="match status" value="1"/>
</dbReference>
<dbReference type="Pfam" id="PF00650">
    <property type="entry name" value="CRAL_TRIO"/>
    <property type="match status" value="1"/>
</dbReference>
<proteinExistence type="predicted"/>
<dbReference type="AlphaFoldDB" id="A0A9R0K397"/>
<dbReference type="PROSITE" id="PS50191">
    <property type="entry name" value="CRAL_TRIO"/>
    <property type="match status" value="1"/>
</dbReference>
<dbReference type="FunFam" id="3.40.525.10:FF:000008">
    <property type="entry name" value="Phosphatidylinositol transfer protein 3"/>
    <property type="match status" value="1"/>
</dbReference>
<dbReference type="SMART" id="SM01100">
    <property type="entry name" value="CRAL_TRIO_N"/>
    <property type="match status" value="1"/>
</dbReference>
<dbReference type="PANTHER" id="PTHR45824:SF6">
    <property type="entry name" value="F16L1.9 PROTEIN"/>
    <property type="match status" value="1"/>
</dbReference>
<reference evidence="3" key="1">
    <citation type="journal article" date="2021" name="Nat. Commun.">
        <title>Genomic analyses provide insights into spinach domestication and the genetic basis of agronomic traits.</title>
        <authorList>
            <person name="Cai X."/>
            <person name="Sun X."/>
            <person name="Xu C."/>
            <person name="Sun H."/>
            <person name="Wang X."/>
            <person name="Ge C."/>
            <person name="Zhang Z."/>
            <person name="Wang Q."/>
            <person name="Fei Z."/>
            <person name="Jiao C."/>
            <person name="Wang Q."/>
        </authorList>
    </citation>
    <scope>NUCLEOTIDE SEQUENCE [LARGE SCALE GENOMIC DNA]</scope>
    <source>
        <strain evidence="3">cv. Varoflay</strain>
    </source>
</reference>
<dbReference type="OrthoDB" id="75724at2759"/>
<evidence type="ECO:0000313" key="4">
    <source>
        <dbReference type="RefSeq" id="XP_021856884.1"/>
    </source>
</evidence>
<accession>A0A9R0K397</accession>
<evidence type="ECO:0000313" key="3">
    <source>
        <dbReference type="Proteomes" id="UP000813463"/>
    </source>
</evidence>
<evidence type="ECO:0000259" key="2">
    <source>
        <dbReference type="PROSITE" id="PS50191"/>
    </source>
</evidence>
<dbReference type="SUPFAM" id="SSF46938">
    <property type="entry name" value="CRAL/TRIO N-terminal domain"/>
    <property type="match status" value="1"/>
</dbReference>
<dbReference type="PRINTS" id="PR00180">
    <property type="entry name" value="CRETINALDHBP"/>
</dbReference>
<dbReference type="GO" id="GO:0008526">
    <property type="term" value="F:phosphatidylinositol transfer activity"/>
    <property type="evidence" value="ECO:0000318"/>
    <property type="project" value="GO_Central"/>
</dbReference>
<dbReference type="InterPro" id="IPR036865">
    <property type="entry name" value="CRAL-TRIO_dom_sf"/>
</dbReference>
<dbReference type="KEGG" id="soe:110796157"/>
<feature type="region of interest" description="Disordered" evidence="1">
    <location>
        <begin position="287"/>
        <end position="334"/>
    </location>
</feature>
<dbReference type="Proteomes" id="UP000813463">
    <property type="component" value="Chromosome 2"/>
</dbReference>
<dbReference type="GeneID" id="110796157"/>
<dbReference type="InterPro" id="IPR001251">
    <property type="entry name" value="CRAL-TRIO_dom"/>
</dbReference>
<sequence>MSSNLKKSGSNAHELSLPHEEQLKKIGEVRTAVSPIPEKLSKFCSDAQIARYLRARNWNVKKATKMLKDSLKWRLEFKPEQIRWEDVASEAESGKVYRSTSVDKEGRPVLVMRPSLENSKSVAGQIKYLVYCMENAILHLPSNQEQMVWLVDYWNFSLSNISLKSAKEAAHVLQNHYPERLGVAILYNPPRLFEQFYKVVKPFLEAKTRKKVKFVYTDDESTKKIMEEVFEMDQLESAFGGENPETFDIQKYAQRMKEDDEKMRSFWEEASVVDSSCNNGLIMHERSLSDPSEGEAESDGTPSSSTAEDSRASTPDVGLSVATVSLEEPGHVKV</sequence>
<protein>
    <recommendedName>
        <fullName evidence="2">CRAL-TRIO domain-containing protein</fullName>
    </recommendedName>
</protein>
<name>A0A9R0K397_SPIOL</name>
<dbReference type="Pfam" id="PF03765">
    <property type="entry name" value="CRAL_TRIO_N"/>
    <property type="match status" value="1"/>
</dbReference>